<evidence type="ECO:0000313" key="3">
    <source>
        <dbReference type="Proteomes" id="UP000694571"/>
    </source>
</evidence>
<dbReference type="Proteomes" id="UP000694722">
    <property type="component" value="Unplaced"/>
</dbReference>
<dbReference type="Ensembl" id="ENSSSCT00050084922.1">
    <property type="protein sequence ID" value="ENSSSCP00050036469.1"/>
    <property type="gene ID" value="ENSSSCG00050062338.1"/>
</dbReference>
<sequence length="214" mass="23709">MESGIRKYQRTLHVVLDHTSISKCSLFRNCWFQPLVSAPAQLPCGRPLPIRHPAHGSVLVHRGPAPLSDSPAAHHPLPLLGHPAFQQGLLPVLPGHQLPLPQRSDHGQCHRGMEPAPENCPQGPDVHWGPAGQTHPGDDGDHLLSVHVAEQHRLHRHDAAHRQRHPEEPLWPEGGSEGPQLGQRRECSCCAKKRPAHCAHGDAIYCRHRRVSSW</sequence>
<dbReference type="Ensembl" id="ENSSSCT00040023568.1">
    <property type="protein sequence ID" value="ENSSSCP00040009955.1"/>
    <property type="gene ID" value="ENSSSCG00040017475.1"/>
</dbReference>
<dbReference type="AlphaFoldDB" id="A0A8D1NE60"/>
<name>A0A8D1NE60_PIG</name>
<protein>
    <submittedName>
        <fullName evidence="2">Solute carrier family 13 member 3</fullName>
    </submittedName>
</protein>
<organism evidence="2 3">
    <name type="scientific">Sus scrofa</name>
    <name type="common">Pig</name>
    <dbReference type="NCBI Taxonomy" id="9823"/>
    <lineage>
        <taxon>Eukaryota</taxon>
        <taxon>Metazoa</taxon>
        <taxon>Chordata</taxon>
        <taxon>Craniata</taxon>
        <taxon>Vertebrata</taxon>
        <taxon>Euteleostomi</taxon>
        <taxon>Mammalia</taxon>
        <taxon>Eutheria</taxon>
        <taxon>Laurasiatheria</taxon>
        <taxon>Artiodactyla</taxon>
        <taxon>Suina</taxon>
        <taxon>Suidae</taxon>
        <taxon>Sus</taxon>
    </lineage>
</organism>
<evidence type="ECO:0000313" key="2">
    <source>
        <dbReference type="Ensembl" id="ENSSSCP00050036469.1"/>
    </source>
</evidence>
<evidence type="ECO:0000256" key="1">
    <source>
        <dbReference type="SAM" id="MobiDB-lite"/>
    </source>
</evidence>
<reference evidence="2" key="1">
    <citation type="submission" date="2025-05" db="UniProtKB">
        <authorList>
            <consortium name="Ensembl"/>
        </authorList>
    </citation>
    <scope>IDENTIFICATION</scope>
</reference>
<accession>A0A8D1NE60</accession>
<dbReference type="Proteomes" id="UP000694571">
    <property type="component" value="Unplaced"/>
</dbReference>
<proteinExistence type="predicted"/>
<feature type="region of interest" description="Disordered" evidence="1">
    <location>
        <begin position="156"/>
        <end position="183"/>
    </location>
</feature>